<feature type="domain" description="AB hydrolase-1" evidence="1">
    <location>
        <begin position="5"/>
        <end position="221"/>
    </location>
</feature>
<dbReference type="eggNOG" id="COG2267">
    <property type="taxonomic scope" value="Bacteria"/>
</dbReference>
<dbReference type="Proteomes" id="UP000003604">
    <property type="component" value="Unassembled WGS sequence"/>
</dbReference>
<dbReference type="OrthoDB" id="9779853at2"/>
<protein>
    <submittedName>
        <fullName evidence="2">Alpha/beta hydrolase</fullName>
    </submittedName>
</protein>
<dbReference type="GO" id="GO:0016787">
    <property type="term" value="F:hydrolase activity"/>
    <property type="evidence" value="ECO:0007669"/>
    <property type="project" value="UniProtKB-KW"/>
</dbReference>
<proteinExistence type="predicted"/>
<dbReference type="InterPro" id="IPR029058">
    <property type="entry name" value="AB_hydrolase_fold"/>
</dbReference>
<name>D0I902_GRIHO</name>
<dbReference type="SUPFAM" id="SSF53474">
    <property type="entry name" value="alpha/beta-Hydrolases"/>
    <property type="match status" value="1"/>
</dbReference>
<dbReference type="InterPro" id="IPR050266">
    <property type="entry name" value="AB_hydrolase_sf"/>
</dbReference>
<keyword evidence="3" id="KW-1185">Reference proteome</keyword>
<evidence type="ECO:0000259" key="1">
    <source>
        <dbReference type="Pfam" id="PF12697"/>
    </source>
</evidence>
<keyword evidence="2" id="KW-0378">Hydrolase</keyword>
<dbReference type="InterPro" id="IPR000073">
    <property type="entry name" value="AB_hydrolase_1"/>
</dbReference>
<dbReference type="PANTHER" id="PTHR43798">
    <property type="entry name" value="MONOACYLGLYCEROL LIPASE"/>
    <property type="match status" value="1"/>
</dbReference>
<gene>
    <name evidence="2" type="ORF">VHA_002339</name>
</gene>
<dbReference type="AlphaFoldDB" id="D0I902"/>
<dbReference type="GeneID" id="58894959"/>
<organism evidence="2 3">
    <name type="scientific">Grimontia hollisae CIP 101886</name>
    <dbReference type="NCBI Taxonomy" id="675812"/>
    <lineage>
        <taxon>Bacteria</taxon>
        <taxon>Pseudomonadati</taxon>
        <taxon>Pseudomonadota</taxon>
        <taxon>Gammaproteobacteria</taxon>
        <taxon>Vibrionales</taxon>
        <taxon>Vibrionaceae</taxon>
        <taxon>Grimontia</taxon>
    </lineage>
</organism>
<sequence length="231" mass="25749">MNEPLVLLPGMMCDQRLFTHQTAALRNDRDVIVMDTCGHNSMAALAKDILLKAPAQFALGGLSMGGILAMEVFRQAPARVTRLALMDTNPKAENDDVKASRQTHLERTANGDMLGVMRDVMIPNYIHRDIPRPDIEALCLSMASDLGETCFINQSLALRNRPDQQETLKHVRIPTMILMGEDDQLCPRDRHDTMKSLIPHADLIIIPFAGHLPTLEQPEATTHALSAWLKR</sequence>
<evidence type="ECO:0000313" key="2">
    <source>
        <dbReference type="EMBL" id="EEY71917.1"/>
    </source>
</evidence>
<dbReference type="Pfam" id="PF12697">
    <property type="entry name" value="Abhydrolase_6"/>
    <property type="match status" value="1"/>
</dbReference>
<dbReference type="EMBL" id="ADAQ01000012">
    <property type="protein sequence ID" value="EEY71917.1"/>
    <property type="molecule type" value="Genomic_DNA"/>
</dbReference>
<comment type="caution">
    <text evidence="2">The sequence shown here is derived from an EMBL/GenBank/DDBJ whole genome shotgun (WGS) entry which is preliminary data.</text>
</comment>
<dbReference type="RefSeq" id="WP_005504685.1">
    <property type="nucleotide sequence ID" value="NZ_ADAQ01000012.1"/>
</dbReference>
<accession>D0I902</accession>
<dbReference type="PANTHER" id="PTHR43798:SF29">
    <property type="entry name" value="AB HYDROLASE-1 DOMAIN-CONTAINING PROTEIN"/>
    <property type="match status" value="1"/>
</dbReference>
<dbReference type="Gene3D" id="3.40.50.1820">
    <property type="entry name" value="alpha/beta hydrolase"/>
    <property type="match status" value="1"/>
</dbReference>
<evidence type="ECO:0000313" key="3">
    <source>
        <dbReference type="Proteomes" id="UP000003604"/>
    </source>
</evidence>
<reference evidence="2 3" key="1">
    <citation type="submission" date="2009-10" db="EMBL/GenBank/DDBJ databases">
        <authorList>
            <consortium name="Los Alamos National Laboratory (LANL)"/>
            <consortium name="National Microbial Pathogen Data Resource (NMPDR)"/>
            <person name="Saunders E.H."/>
            <person name="Munk A.C."/>
            <person name="Tapia R."/>
            <person name="Green L."/>
            <person name="Rogers Y."/>
            <person name="Detter J.C."/>
            <person name="Bruce D."/>
            <person name="Brettin T.S."/>
            <person name="Colwell R.R."/>
            <person name="Huq A."/>
            <person name="Grim C.J."/>
            <person name="Hasan N.A."/>
            <person name="Bartels D."/>
            <person name="Vonstein V."/>
        </authorList>
    </citation>
    <scope>NUCLEOTIDE SEQUENCE [LARGE SCALE GENOMIC DNA]</scope>
    <source>
        <strain evidence="2 3">CIP 101886</strain>
    </source>
</reference>